<feature type="region of interest" description="Disordered" evidence="8">
    <location>
        <begin position="756"/>
        <end position="788"/>
    </location>
</feature>
<dbReference type="Pfam" id="PF00443">
    <property type="entry name" value="UCH"/>
    <property type="match status" value="1"/>
</dbReference>
<keyword evidence="4 7" id="KW-0833">Ubl conjugation pathway</keyword>
<feature type="domain" description="USP" evidence="9">
    <location>
        <begin position="123"/>
        <end position="424"/>
    </location>
</feature>
<evidence type="ECO:0000256" key="4">
    <source>
        <dbReference type="ARBA" id="ARBA00022786"/>
    </source>
</evidence>
<dbReference type="SUPFAM" id="SSF54001">
    <property type="entry name" value="Cysteine proteinases"/>
    <property type="match status" value="1"/>
</dbReference>
<dbReference type="GO" id="GO:0004843">
    <property type="term" value="F:cysteine-type deubiquitinase activity"/>
    <property type="evidence" value="ECO:0007669"/>
    <property type="project" value="UniProtKB-UniRule"/>
</dbReference>
<dbReference type="InterPro" id="IPR018200">
    <property type="entry name" value="USP_CS"/>
</dbReference>
<dbReference type="GO" id="GO:0005829">
    <property type="term" value="C:cytosol"/>
    <property type="evidence" value="ECO:0007669"/>
    <property type="project" value="TreeGrafter"/>
</dbReference>
<feature type="region of interest" description="Disordered" evidence="8">
    <location>
        <begin position="432"/>
        <end position="467"/>
    </location>
</feature>
<sequence>MPANSEETLLPIMGSLEASVMKEVAAPDLSLCSKTSSRQVLMQKILFLPAERSCHSQQLERLRAKYTPLNARSSEYSPPKLVAHYKCPENIKMSGDDLPAPKVILFPQENVRHEWQDSLSVGAGLVNMGNTCFLNSTLQCLTYTAPLVNYLMGDDHCKICKLVGFCMLCELHQHIKSCFKQSGRIEPRSIVDKLQVIAKHMHLGRQEDAQEFLRYVVDRMQEACLNGHKQLDYVSKQTTAVSQIFGGYLRSQVVCLKCKAKSNTYEMFMDISLDIENAPSVIKAFEKYTQPEKLDIDNAYNCTECRQKVMAEKKFTIHKAPNVLTIQLKRFDYFRHLAKVTRHVKFSEELDLQPFMSSKEQSPVPYELYAVLVHSGYACTSGHYYCYIKAPNSMWYCMNDQHVTQVSINRVLNAEAYLLFYKRVKSKVPNISEVHPTEQKPASPSGKLATDTNSSVEVDSSTQTSVGTCSNKLDVEEIILQPKQESESLVPTSKQPPEIRKPRLVMRIRNGAVCYNSANDLIETNHCDSTKNQHTCVPYNDRSSEEERISCNCDPGQLTGIKFKSGKRPAKKVKQKNEPVIDQCLETTTSVPGCYAALDKMASWMAARKLRRVSGKDKSSLPMVNKIKDLRKTSNDAGSAPGSRLPKVNATSKWNIWNSGACLSPSVTSSSNISSINSKVTDNSYQVKQQRAHVPKFKHFGWTSTRKKMEKPKESRDGALVEKVLDLSAYDFHEEESTTPFSFSRTRSLIKLKISSPVEQETSSHDLPSRHHKKHKKKKKHKKHKKHYRDELAGFRNEVKAEKISYMKKWREHKKNSNTGEVASSWADNENVTGNSYVMFNQKRVTHHVNFKHPNVCDENKDLNKRCGQWSSQTRIKRIKICHGTENSDDDMS</sequence>
<dbReference type="Gene3D" id="3.90.70.10">
    <property type="entry name" value="Cysteine proteinases"/>
    <property type="match status" value="1"/>
</dbReference>
<dbReference type="PROSITE" id="PS00973">
    <property type="entry name" value="USP_2"/>
    <property type="match status" value="1"/>
</dbReference>
<evidence type="ECO:0000256" key="3">
    <source>
        <dbReference type="ARBA" id="ARBA00022670"/>
    </source>
</evidence>
<evidence type="ECO:0000256" key="5">
    <source>
        <dbReference type="ARBA" id="ARBA00022801"/>
    </source>
</evidence>
<evidence type="ECO:0000256" key="8">
    <source>
        <dbReference type="SAM" id="MobiDB-lite"/>
    </source>
</evidence>
<dbReference type="AlphaFoldDB" id="A0AAD9JMR0"/>
<reference evidence="10" key="1">
    <citation type="journal article" date="2023" name="Mol. Biol. Evol.">
        <title>Third-Generation Sequencing Reveals the Adaptive Role of the Epigenome in Three Deep-Sea Polychaetes.</title>
        <authorList>
            <person name="Perez M."/>
            <person name="Aroh O."/>
            <person name="Sun Y."/>
            <person name="Lan Y."/>
            <person name="Juniper S.K."/>
            <person name="Young C.R."/>
            <person name="Angers B."/>
            <person name="Qian P.Y."/>
        </authorList>
    </citation>
    <scope>NUCLEOTIDE SEQUENCE</scope>
    <source>
        <strain evidence="10">P08H-3</strain>
    </source>
</reference>
<protein>
    <recommendedName>
        <fullName evidence="7">Ubiquitin carboxyl-terminal hydrolase</fullName>
        <ecNumber evidence="7">3.4.19.12</ecNumber>
    </recommendedName>
</protein>
<dbReference type="GO" id="GO:0006508">
    <property type="term" value="P:proteolysis"/>
    <property type="evidence" value="ECO:0007669"/>
    <property type="project" value="UniProtKB-KW"/>
</dbReference>
<evidence type="ECO:0000259" key="9">
    <source>
        <dbReference type="PROSITE" id="PS50235"/>
    </source>
</evidence>
<evidence type="ECO:0000313" key="11">
    <source>
        <dbReference type="Proteomes" id="UP001208570"/>
    </source>
</evidence>
<evidence type="ECO:0000313" key="10">
    <source>
        <dbReference type="EMBL" id="KAK2155586.1"/>
    </source>
</evidence>
<comment type="similarity">
    <text evidence="2 7">Belongs to the peptidase C19 family.</text>
</comment>
<evidence type="ECO:0000256" key="7">
    <source>
        <dbReference type="RuleBase" id="RU366025"/>
    </source>
</evidence>
<accession>A0AAD9JMR0</accession>
<dbReference type="FunFam" id="3.90.70.10:FF:000119">
    <property type="entry name" value="Ubiquitin specific peptidase 36"/>
    <property type="match status" value="1"/>
</dbReference>
<dbReference type="EC" id="3.4.19.12" evidence="7"/>
<feature type="compositionally biased region" description="Polar residues" evidence="8">
    <location>
        <begin position="450"/>
        <end position="467"/>
    </location>
</feature>
<dbReference type="EMBL" id="JAODUP010000236">
    <property type="protein sequence ID" value="KAK2155586.1"/>
    <property type="molecule type" value="Genomic_DNA"/>
</dbReference>
<dbReference type="CDD" id="cd02661">
    <property type="entry name" value="Peptidase_C19E"/>
    <property type="match status" value="1"/>
</dbReference>
<keyword evidence="3 7" id="KW-0645">Protease</keyword>
<evidence type="ECO:0000256" key="2">
    <source>
        <dbReference type="ARBA" id="ARBA00009085"/>
    </source>
</evidence>
<dbReference type="PANTHER" id="PTHR24006">
    <property type="entry name" value="UBIQUITIN CARBOXYL-TERMINAL HYDROLASE"/>
    <property type="match status" value="1"/>
</dbReference>
<feature type="compositionally biased region" description="Basic residues" evidence="8">
    <location>
        <begin position="770"/>
        <end position="787"/>
    </location>
</feature>
<comment type="caution">
    <text evidence="10">The sequence shown here is derived from an EMBL/GenBank/DDBJ whole genome shotgun (WGS) entry which is preliminary data.</text>
</comment>
<keyword evidence="11" id="KW-1185">Reference proteome</keyword>
<proteinExistence type="inferred from homology"/>
<dbReference type="PANTHER" id="PTHR24006:SF758">
    <property type="entry name" value="UBIQUITIN CARBOXYL-TERMINAL HYDROLASE 36"/>
    <property type="match status" value="1"/>
</dbReference>
<evidence type="ECO:0000256" key="6">
    <source>
        <dbReference type="ARBA" id="ARBA00022807"/>
    </source>
</evidence>
<dbReference type="PROSITE" id="PS50235">
    <property type="entry name" value="USP_3"/>
    <property type="match status" value="1"/>
</dbReference>
<dbReference type="GO" id="GO:0042981">
    <property type="term" value="P:regulation of apoptotic process"/>
    <property type="evidence" value="ECO:0007669"/>
    <property type="project" value="TreeGrafter"/>
</dbReference>
<dbReference type="GO" id="GO:0005634">
    <property type="term" value="C:nucleus"/>
    <property type="evidence" value="ECO:0007669"/>
    <property type="project" value="TreeGrafter"/>
</dbReference>
<dbReference type="InterPro" id="IPR038765">
    <property type="entry name" value="Papain-like_cys_pep_sf"/>
</dbReference>
<gene>
    <name evidence="10" type="ORF">LSH36_236g03007</name>
</gene>
<dbReference type="InterPro" id="IPR050164">
    <property type="entry name" value="Peptidase_C19"/>
</dbReference>
<keyword evidence="5 7" id="KW-0378">Hydrolase</keyword>
<comment type="catalytic activity">
    <reaction evidence="1 7">
        <text>Thiol-dependent hydrolysis of ester, thioester, amide, peptide and isopeptide bonds formed by the C-terminal Gly of ubiquitin (a 76-residue protein attached to proteins as an intracellular targeting signal).</text>
        <dbReference type="EC" id="3.4.19.12"/>
    </reaction>
</comment>
<organism evidence="10 11">
    <name type="scientific">Paralvinella palmiformis</name>
    <dbReference type="NCBI Taxonomy" id="53620"/>
    <lineage>
        <taxon>Eukaryota</taxon>
        <taxon>Metazoa</taxon>
        <taxon>Spiralia</taxon>
        <taxon>Lophotrochozoa</taxon>
        <taxon>Annelida</taxon>
        <taxon>Polychaeta</taxon>
        <taxon>Sedentaria</taxon>
        <taxon>Canalipalpata</taxon>
        <taxon>Terebellida</taxon>
        <taxon>Terebelliformia</taxon>
        <taxon>Alvinellidae</taxon>
        <taxon>Paralvinella</taxon>
    </lineage>
</organism>
<evidence type="ECO:0000256" key="1">
    <source>
        <dbReference type="ARBA" id="ARBA00000707"/>
    </source>
</evidence>
<dbReference type="InterPro" id="IPR001394">
    <property type="entry name" value="Peptidase_C19_UCH"/>
</dbReference>
<name>A0AAD9JMR0_9ANNE</name>
<dbReference type="InterPro" id="IPR028889">
    <property type="entry name" value="USP"/>
</dbReference>
<keyword evidence="6 7" id="KW-0788">Thiol protease</keyword>
<dbReference type="Proteomes" id="UP001208570">
    <property type="component" value="Unassembled WGS sequence"/>
</dbReference>
<dbReference type="GO" id="GO:0016579">
    <property type="term" value="P:protein deubiquitination"/>
    <property type="evidence" value="ECO:0007669"/>
    <property type="project" value="InterPro"/>
</dbReference>
<dbReference type="PROSITE" id="PS00972">
    <property type="entry name" value="USP_1"/>
    <property type="match status" value="1"/>
</dbReference>